<name>A0AC58PCS5_CAMBA</name>
<sequence>MPTVGQLGGAREREAAERPRAALWRSEAAAQLSGPCFPSPGLRSLPGALEGEVRPGMEDARPGGPWRCGARHELLERMARLRRGGPPCAEPEAAGRRAAGDGGSCSGCWCWRRLFPRGAARGARRKARYARPGPAAQERGRWGPASLRRLLQRLAAWRRRYLRRGERPERLEEIPLLVLHHEQACD</sequence>
<keyword evidence="1" id="KW-1185">Reference proteome</keyword>
<organism evidence="1 2">
    <name type="scientific">Camelus bactrianus</name>
    <name type="common">Bactrian camel</name>
    <dbReference type="NCBI Taxonomy" id="9837"/>
    <lineage>
        <taxon>Eukaryota</taxon>
        <taxon>Metazoa</taxon>
        <taxon>Chordata</taxon>
        <taxon>Craniata</taxon>
        <taxon>Vertebrata</taxon>
        <taxon>Euteleostomi</taxon>
        <taxon>Mammalia</taxon>
        <taxon>Eutheria</taxon>
        <taxon>Laurasiatheria</taxon>
        <taxon>Artiodactyla</taxon>
        <taxon>Tylopoda</taxon>
        <taxon>Camelidae</taxon>
        <taxon>Camelus</taxon>
    </lineage>
</organism>
<accession>A0AC58PCS5</accession>
<dbReference type="RefSeq" id="XP_074207835.1">
    <property type="nucleotide sequence ID" value="XM_074351734.1"/>
</dbReference>
<proteinExistence type="predicted"/>
<evidence type="ECO:0000313" key="1">
    <source>
        <dbReference type="Proteomes" id="UP001732780"/>
    </source>
</evidence>
<protein>
    <submittedName>
        <fullName evidence="2">Uncharacterized protein C1orf202 homolog</fullName>
    </submittedName>
</protein>
<evidence type="ECO:0000313" key="2">
    <source>
        <dbReference type="RefSeq" id="XP_074207835.1"/>
    </source>
</evidence>
<reference evidence="2" key="1">
    <citation type="submission" date="2025-08" db="UniProtKB">
        <authorList>
            <consortium name="RefSeq"/>
        </authorList>
    </citation>
    <scope>IDENTIFICATION</scope>
    <source>
        <tissue evidence="2">Blood</tissue>
    </source>
</reference>
<gene>
    <name evidence="2" type="primary">C23H1orf202</name>
</gene>
<dbReference type="Proteomes" id="UP001732780">
    <property type="component" value="Chromosome 23"/>
</dbReference>